<keyword evidence="2" id="KW-1185">Reference proteome</keyword>
<dbReference type="RefSeq" id="WP_256380581.1">
    <property type="nucleotide sequence ID" value="NZ_BJCS01000008.1"/>
</dbReference>
<name>A0A0U2U2P1_9BACL</name>
<dbReference type="AlphaFoldDB" id="A0A0U2U2P1"/>
<accession>A0A0U2U2P1</accession>
<proteinExistence type="predicted"/>
<gene>
    <name evidence="1" type="ORF">IJ22_01920</name>
</gene>
<reference evidence="1 2" key="2">
    <citation type="journal article" date="2016" name="Genome Announc.">
        <title>Complete Genome Sequences of Two Interactive Moderate Thermophiles, Paenibacillus napthalenovorans 32O-Y and Paenibacillus sp. 32O-W.</title>
        <authorList>
            <person name="Butler R.R.III."/>
            <person name="Wang J."/>
            <person name="Stark B.C."/>
            <person name="Pombert J.F."/>
        </authorList>
    </citation>
    <scope>NUCLEOTIDE SEQUENCE [LARGE SCALE GENOMIC DNA]</scope>
    <source>
        <strain evidence="1 2">32O-Y</strain>
    </source>
</reference>
<dbReference type="STRING" id="162209.IJ22_01920"/>
<dbReference type="EMBL" id="CP013652">
    <property type="protein sequence ID" value="ALS20584.1"/>
    <property type="molecule type" value="Genomic_DNA"/>
</dbReference>
<evidence type="ECO:0000313" key="1">
    <source>
        <dbReference type="EMBL" id="ALS20584.1"/>
    </source>
</evidence>
<reference evidence="2" key="1">
    <citation type="submission" date="2015-12" db="EMBL/GenBank/DDBJ databases">
        <title>Complete genome sequences of two moderately thermophilic Paenibacillus species.</title>
        <authorList>
            <person name="Butler R.III."/>
            <person name="Wang J."/>
            <person name="Stark B.C."/>
            <person name="Pombert J.-F."/>
        </authorList>
    </citation>
    <scope>NUCLEOTIDE SEQUENCE [LARGE SCALE GENOMIC DNA]</scope>
    <source>
        <strain evidence="2">32O-Y</strain>
    </source>
</reference>
<organism evidence="1 2">
    <name type="scientific">Paenibacillus naphthalenovorans</name>
    <dbReference type="NCBI Taxonomy" id="162209"/>
    <lineage>
        <taxon>Bacteria</taxon>
        <taxon>Bacillati</taxon>
        <taxon>Bacillota</taxon>
        <taxon>Bacilli</taxon>
        <taxon>Bacillales</taxon>
        <taxon>Paenibacillaceae</taxon>
        <taxon>Paenibacillus</taxon>
    </lineage>
</organism>
<dbReference type="PATRIC" id="fig|162209.4.peg.196"/>
<dbReference type="KEGG" id="pnp:IJ22_01920"/>
<sequence>MGKMMSDVMEEMEITFERAGSYNIYNHLQQGECHMTMKKELIVS</sequence>
<dbReference type="Proteomes" id="UP000061660">
    <property type="component" value="Chromosome"/>
</dbReference>
<protein>
    <submittedName>
        <fullName evidence="1">Uncharacterized protein</fullName>
    </submittedName>
</protein>
<evidence type="ECO:0000313" key="2">
    <source>
        <dbReference type="Proteomes" id="UP000061660"/>
    </source>
</evidence>